<accession>A0A819UUM3</accession>
<dbReference type="Proteomes" id="UP000663823">
    <property type="component" value="Unassembled WGS sequence"/>
</dbReference>
<dbReference type="AlphaFoldDB" id="A0A819UUM3"/>
<feature type="compositionally biased region" description="Polar residues" evidence="1">
    <location>
        <begin position="700"/>
        <end position="716"/>
    </location>
</feature>
<organism evidence="3 4">
    <name type="scientific">Rotaria sordida</name>
    <dbReference type="NCBI Taxonomy" id="392033"/>
    <lineage>
        <taxon>Eukaryota</taxon>
        <taxon>Metazoa</taxon>
        <taxon>Spiralia</taxon>
        <taxon>Gnathifera</taxon>
        <taxon>Rotifera</taxon>
        <taxon>Eurotatoria</taxon>
        <taxon>Bdelloidea</taxon>
        <taxon>Philodinida</taxon>
        <taxon>Philodinidae</taxon>
        <taxon>Rotaria</taxon>
    </lineage>
</organism>
<protein>
    <recommendedName>
        <fullName evidence="2">Reverse transcriptase domain-containing protein</fullName>
    </recommendedName>
</protein>
<evidence type="ECO:0000256" key="1">
    <source>
        <dbReference type="SAM" id="MobiDB-lite"/>
    </source>
</evidence>
<feature type="non-terminal residue" evidence="3">
    <location>
        <position position="1"/>
    </location>
</feature>
<feature type="domain" description="Reverse transcriptase" evidence="2">
    <location>
        <begin position="220"/>
        <end position="480"/>
    </location>
</feature>
<dbReference type="PROSITE" id="PS50878">
    <property type="entry name" value="RT_POL"/>
    <property type="match status" value="1"/>
</dbReference>
<feature type="non-terminal residue" evidence="3">
    <location>
        <position position="918"/>
    </location>
</feature>
<comment type="caution">
    <text evidence="3">The sequence shown here is derived from an EMBL/GenBank/DDBJ whole genome shotgun (WGS) entry which is preliminary data.</text>
</comment>
<feature type="region of interest" description="Disordered" evidence="1">
    <location>
        <begin position="662"/>
        <end position="738"/>
    </location>
</feature>
<feature type="region of interest" description="Disordered" evidence="1">
    <location>
        <begin position="568"/>
        <end position="619"/>
    </location>
</feature>
<dbReference type="PANTHER" id="PTHR21301">
    <property type="entry name" value="REVERSE TRANSCRIPTASE"/>
    <property type="match status" value="1"/>
</dbReference>
<name>A0A819UUM3_9BILA</name>
<evidence type="ECO:0000313" key="4">
    <source>
        <dbReference type="Proteomes" id="UP000663823"/>
    </source>
</evidence>
<feature type="compositionally biased region" description="Basic and acidic residues" evidence="1">
    <location>
        <begin position="600"/>
        <end position="611"/>
    </location>
</feature>
<dbReference type="PANTHER" id="PTHR21301:SF10">
    <property type="entry name" value="REVERSE TRANSCRIPTASE DOMAIN-CONTAINING PROTEIN"/>
    <property type="match status" value="1"/>
</dbReference>
<evidence type="ECO:0000259" key="2">
    <source>
        <dbReference type="PROSITE" id="PS50878"/>
    </source>
</evidence>
<proteinExistence type="predicted"/>
<evidence type="ECO:0000313" key="3">
    <source>
        <dbReference type="EMBL" id="CAF4102964.1"/>
    </source>
</evidence>
<dbReference type="EMBL" id="CAJOAX010011943">
    <property type="protein sequence ID" value="CAF4102964.1"/>
    <property type="molecule type" value="Genomic_DNA"/>
</dbReference>
<sequence length="918" mass="107419">KKKKRFELVAAHISNDIIPKILPHYDFNLPVDENSLTSEQTQEYRKSINNLSKDFRLKATELYLEIVKGEFEFQKERLQKLIDDFPQDRYEVPSTQIDDDGGEEPLDNEVFTQKSLSQRQETINNQKGSELFKKYIGIAHKRAQLEIEREVHFLSERGVQETPVGTQEPKDLNPVMRVDFLLQTKAYQDLGTTNPLESLVERTNNFLYGLWYNKHITQKQYEKLKVNKEKAELAHLYFLPKAHKPGTPLRPIMSGLKSPTIEISRWLDSLLRSLFDRLAINTTVKNGLQLIQQVERWSATYLTPATSFVTMDVTDLYTMIPQEGGVTAIKKLMEAFGLKQIDGVKKEIILALTRFVINNNYFYLDGSYYKQIRGGAMGSPLTLTIANAYMYFVERPISKWANKTCSLYFRYIDDLFIMSNVHADILKGLNTIEMYQQQQQQQRQNNLPSSSYSIPNGIQLGRQYQYGYQQQPMVYQPYGIDSYNMPLNWQFQNNWMGDAGNWINGQQQMPLQSPPFYYPIDNNVLTTVVPSLNQVQYKDNEYDSVMPSKRRGILKIRKEPTQRRLVHFMPENWQKKTKPDNRGYKPDQLNNRGRKQKTKKSPEEAHLDTLRRRARRQKQRAALLEKSNKLDCFKDNNRFTLLSEIDDDNINSEADKQTEAMINNNNNNNKMEQKTNLSKKQKNRQARTTTEVPIIDEHVVNNNKKTRGNTQRQINFSDSEKEEENYDNNDKSPSLNKDKRKCKSYLQTFKILAYLKDRVNKDNKIKLDIKDVFNEVCEYAKYTIETYDSWVRNHYEAQVWQHIYDLGKEKDHWAKEIVNITHTREAKVNVSMCEKKLAQLTTTCFDANNMITRNMRELSSKTATVATQRAHDLMLDYIKEATQGLAKMSINRIRRASIEKDEWDALKTFENVASEQQK</sequence>
<reference evidence="3" key="1">
    <citation type="submission" date="2021-02" db="EMBL/GenBank/DDBJ databases">
        <authorList>
            <person name="Nowell W R."/>
        </authorList>
    </citation>
    <scope>NUCLEOTIDE SEQUENCE</scope>
</reference>
<dbReference type="InterPro" id="IPR000477">
    <property type="entry name" value="RT_dom"/>
</dbReference>
<feature type="compositionally biased region" description="Basic and acidic residues" evidence="1">
    <location>
        <begin position="573"/>
        <end position="585"/>
    </location>
</feature>
<gene>
    <name evidence="3" type="ORF">OTI717_LOCUS34203</name>
</gene>